<dbReference type="PANTHER" id="PTHR46202:SF1">
    <property type="entry name" value="DNA EXCISION REPAIR PROTEIN ERCC-8"/>
    <property type="match status" value="1"/>
</dbReference>
<dbReference type="InterPro" id="IPR020472">
    <property type="entry name" value="WD40_PAC1"/>
</dbReference>
<proteinExistence type="predicted"/>
<evidence type="ECO:0000313" key="7">
    <source>
        <dbReference type="Proteomes" id="UP001151582"/>
    </source>
</evidence>
<protein>
    <recommendedName>
        <fullName evidence="8">WD40-repeat-containing domain protein</fullName>
    </recommendedName>
</protein>
<dbReference type="EMBL" id="JANBQB010000313">
    <property type="protein sequence ID" value="KAJ1977901.1"/>
    <property type="molecule type" value="Genomic_DNA"/>
</dbReference>
<sequence length="415" mass="46452">MNTALLQAREVGGLHPQYQRTWYQNHRLRALDLLVDRQILHGQLPSTEFTHDSDEHALSVTMPRSSWVASLALERIDQRYLLCGSGNGSVQLYDLREEDVAADTETTVEKPVTPIGEIPRQLAHTYTVSDIHWYPFDTGLFTTTSYDQTLKVWDTNSLQCASTFALGHRIFSHAVSSIASHCLIAANTADSFVRLCDLKSGSFTHSLAGHRSQVICAAWSPRDEFLLCTGGADGTARLWDIRRAKSCLVSLDWHNYGTSDLLANTNVAHNASINGLAFTHDGHRLASLGADRKMRLWDVQSGRHLLVNYGSKLPCTARRKYDLVIPPLTDCWPPLVFIPFSKTCEVGCWDLYSGEFVKTLKGPFRPVICAAWRQGREELYAGGYDQEILAWAPEDRVAKTVAQIKAQEDNWSDSD</sequence>
<feature type="repeat" description="WD" evidence="5">
    <location>
        <begin position="266"/>
        <end position="307"/>
    </location>
</feature>
<organism evidence="6 7">
    <name type="scientific">Dimargaris verticillata</name>
    <dbReference type="NCBI Taxonomy" id="2761393"/>
    <lineage>
        <taxon>Eukaryota</taxon>
        <taxon>Fungi</taxon>
        <taxon>Fungi incertae sedis</taxon>
        <taxon>Zoopagomycota</taxon>
        <taxon>Kickxellomycotina</taxon>
        <taxon>Dimargaritomycetes</taxon>
        <taxon>Dimargaritales</taxon>
        <taxon>Dimargaritaceae</taxon>
        <taxon>Dimargaris</taxon>
    </lineage>
</organism>
<dbReference type="Gene3D" id="2.130.10.10">
    <property type="entry name" value="YVTN repeat-like/Quinoprotein amine dehydrogenase"/>
    <property type="match status" value="1"/>
</dbReference>
<dbReference type="OrthoDB" id="361494at2759"/>
<dbReference type="GO" id="GO:0000209">
    <property type="term" value="P:protein polyubiquitination"/>
    <property type="evidence" value="ECO:0007669"/>
    <property type="project" value="TreeGrafter"/>
</dbReference>
<dbReference type="PROSITE" id="PS50294">
    <property type="entry name" value="WD_REPEATS_REGION"/>
    <property type="match status" value="2"/>
</dbReference>
<evidence type="ECO:0000256" key="5">
    <source>
        <dbReference type="PROSITE-ProRule" id="PRU00221"/>
    </source>
</evidence>
<dbReference type="GO" id="GO:0000109">
    <property type="term" value="C:nucleotide-excision repair complex"/>
    <property type="evidence" value="ECO:0007669"/>
    <property type="project" value="TreeGrafter"/>
</dbReference>
<dbReference type="SMART" id="SM00320">
    <property type="entry name" value="WD40"/>
    <property type="match status" value="6"/>
</dbReference>
<evidence type="ECO:0000256" key="1">
    <source>
        <dbReference type="ARBA" id="ARBA00022574"/>
    </source>
</evidence>
<dbReference type="SUPFAM" id="SSF50978">
    <property type="entry name" value="WD40 repeat-like"/>
    <property type="match status" value="1"/>
</dbReference>
<feature type="repeat" description="WD" evidence="5">
    <location>
        <begin position="121"/>
        <end position="163"/>
    </location>
</feature>
<dbReference type="CDD" id="cd00200">
    <property type="entry name" value="WD40"/>
    <property type="match status" value="1"/>
</dbReference>
<dbReference type="PANTHER" id="PTHR46202">
    <property type="entry name" value="DNA EXCISION REPAIR PROTEIN ERCC-8"/>
    <property type="match status" value="1"/>
</dbReference>
<evidence type="ECO:0000256" key="3">
    <source>
        <dbReference type="ARBA" id="ARBA00022763"/>
    </source>
</evidence>
<feature type="non-terminal residue" evidence="6">
    <location>
        <position position="415"/>
    </location>
</feature>
<dbReference type="InterPro" id="IPR015943">
    <property type="entry name" value="WD40/YVTN_repeat-like_dom_sf"/>
</dbReference>
<keyword evidence="1 5" id="KW-0853">WD repeat</keyword>
<dbReference type="Proteomes" id="UP001151582">
    <property type="component" value="Unassembled WGS sequence"/>
</dbReference>
<gene>
    <name evidence="6" type="ORF">H4R34_003412</name>
</gene>
<accession>A0A9W8EC18</accession>
<name>A0A9W8EC18_9FUNG</name>
<dbReference type="PROSITE" id="PS00678">
    <property type="entry name" value="WD_REPEATS_1"/>
    <property type="match status" value="2"/>
</dbReference>
<dbReference type="PRINTS" id="PR00320">
    <property type="entry name" value="GPROTEINBRPT"/>
</dbReference>
<keyword evidence="3" id="KW-0227">DNA damage</keyword>
<dbReference type="GO" id="GO:0006283">
    <property type="term" value="P:transcription-coupled nucleotide-excision repair"/>
    <property type="evidence" value="ECO:0007669"/>
    <property type="project" value="InterPro"/>
</dbReference>
<dbReference type="GO" id="GO:0031464">
    <property type="term" value="C:Cul4A-RING E3 ubiquitin ligase complex"/>
    <property type="evidence" value="ECO:0007669"/>
    <property type="project" value="TreeGrafter"/>
</dbReference>
<dbReference type="InterPro" id="IPR042238">
    <property type="entry name" value="Rad28/ERCC8/Ckn1/ATCSA-1"/>
</dbReference>
<dbReference type="AlphaFoldDB" id="A0A9W8EC18"/>
<dbReference type="InterPro" id="IPR001680">
    <property type="entry name" value="WD40_rpt"/>
</dbReference>
<keyword evidence="4" id="KW-0234">DNA repair</keyword>
<reference evidence="6" key="1">
    <citation type="submission" date="2022-07" db="EMBL/GenBank/DDBJ databases">
        <title>Phylogenomic reconstructions and comparative analyses of Kickxellomycotina fungi.</title>
        <authorList>
            <person name="Reynolds N.K."/>
            <person name="Stajich J.E."/>
            <person name="Barry K."/>
            <person name="Grigoriev I.V."/>
            <person name="Crous P."/>
            <person name="Smith M.E."/>
        </authorList>
    </citation>
    <scope>NUCLEOTIDE SEQUENCE</scope>
    <source>
        <strain evidence="6">RSA 567</strain>
    </source>
</reference>
<comment type="caution">
    <text evidence="6">The sequence shown here is derived from an EMBL/GenBank/DDBJ whole genome shotgun (WGS) entry which is preliminary data.</text>
</comment>
<dbReference type="PROSITE" id="PS50082">
    <property type="entry name" value="WD_REPEATS_2"/>
    <property type="match status" value="3"/>
</dbReference>
<evidence type="ECO:0008006" key="8">
    <source>
        <dbReference type="Google" id="ProtNLM"/>
    </source>
</evidence>
<evidence type="ECO:0000256" key="4">
    <source>
        <dbReference type="ARBA" id="ARBA00023204"/>
    </source>
</evidence>
<evidence type="ECO:0000313" key="6">
    <source>
        <dbReference type="EMBL" id="KAJ1977901.1"/>
    </source>
</evidence>
<dbReference type="GO" id="GO:0043161">
    <property type="term" value="P:proteasome-mediated ubiquitin-dependent protein catabolic process"/>
    <property type="evidence" value="ECO:0007669"/>
    <property type="project" value="TreeGrafter"/>
</dbReference>
<dbReference type="InterPro" id="IPR036322">
    <property type="entry name" value="WD40_repeat_dom_sf"/>
</dbReference>
<keyword evidence="2" id="KW-0677">Repeat</keyword>
<evidence type="ECO:0000256" key="2">
    <source>
        <dbReference type="ARBA" id="ARBA00022737"/>
    </source>
</evidence>
<dbReference type="InterPro" id="IPR019775">
    <property type="entry name" value="WD40_repeat_CS"/>
</dbReference>
<keyword evidence="7" id="KW-1185">Reference proteome</keyword>
<feature type="repeat" description="WD" evidence="5">
    <location>
        <begin position="207"/>
        <end position="249"/>
    </location>
</feature>
<dbReference type="Pfam" id="PF00400">
    <property type="entry name" value="WD40"/>
    <property type="match status" value="3"/>
</dbReference>